<keyword evidence="2" id="KW-1185">Reference proteome</keyword>
<protein>
    <submittedName>
        <fullName evidence="1">Uncharacterized protein</fullName>
    </submittedName>
</protein>
<name>A0ABS3X1K0_9ACTN</name>
<dbReference type="EMBL" id="JAFFZN010000032">
    <property type="protein sequence ID" value="MBO8189253.1"/>
    <property type="molecule type" value="Genomic_DNA"/>
</dbReference>
<proteinExistence type="predicted"/>
<reference evidence="1 2" key="1">
    <citation type="submission" date="2021-02" db="EMBL/GenBank/DDBJ databases">
        <title>Streptomyces spirodelae sp. nov., isolated from duckweed.</title>
        <authorList>
            <person name="Saimee Y."/>
            <person name="Duangmal K."/>
        </authorList>
    </citation>
    <scope>NUCLEOTIDE SEQUENCE [LARGE SCALE GENOMIC DNA]</scope>
    <source>
        <strain evidence="1 2">DW4-2</strain>
    </source>
</reference>
<dbReference type="Proteomes" id="UP001518976">
    <property type="component" value="Unassembled WGS sequence"/>
</dbReference>
<comment type="caution">
    <text evidence="1">The sequence shown here is derived from an EMBL/GenBank/DDBJ whole genome shotgun (WGS) entry which is preliminary data.</text>
</comment>
<accession>A0ABS3X1K0</accession>
<dbReference type="RefSeq" id="WP_209268020.1">
    <property type="nucleotide sequence ID" value="NZ_JAFFZN010000032.1"/>
</dbReference>
<sequence length="195" mass="21541">MHVMVFAWLRDAFSSRFRRKASSSLDTYEADTFSPGDVANGPTIADWHDVPSVRLVRLKHVHDWIASQPRSAAVREFTIDTSAIWKHLSAREPSLSSDNEQRLRLLWLMSAFLEHSDSQAIFKAAHTWNEALLVADDEEDPLPQISEKEAAAVGSEAGKSLEYALARLFLRLGPPPEPTAVEYAPASSGGGGTQQ</sequence>
<evidence type="ECO:0000313" key="2">
    <source>
        <dbReference type="Proteomes" id="UP001518976"/>
    </source>
</evidence>
<organism evidence="1 2">
    <name type="scientific">Streptomyces spirodelae</name>
    <dbReference type="NCBI Taxonomy" id="2812904"/>
    <lineage>
        <taxon>Bacteria</taxon>
        <taxon>Bacillati</taxon>
        <taxon>Actinomycetota</taxon>
        <taxon>Actinomycetes</taxon>
        <taxon>Kitasatosporales</taxon>
        <taxon>Streptomycetaceae</taxon>
        <taxon>Streptomyces</taxon>
    </lineage>
</organism>
<evidence type="ECO:0000313" key="1">
    <source>
        <dbReference type="EMBL" id="MBO8189253.1"/>
    </source>
</evidence>
<gene>
    <name evidence="1" type="ORF">JW592_27935</name>
</gene>